<reference evidence="8 9" key="1">
    <citation type="submission" date="2024-06" db="EMBL/GenBank/DDBJ databases">
        <title>Soil Sphingobacterium thalpophilum.</title>
        <authorList>
            <person name="Yang J."/>
            <person name="Li J."/>
        </authorList>
    </citation>
    <scope>NUCLEOTIDE SEQUENCE [LARGE SCALE GENOMIC DNA]</scope>
    <source>
        <strain evidence="8 9">22g91tb</strain>
    </source>
</reference>
<keyword evidence="4" id="KW-0472">Membrane</keyword>
<proteinExistence type="inferred from homology"/>
<evidence type="ECO:0000313" key="8">
    <source>
        <dbReference type="EMBL" id="MEZ0453254.1"/>
    </source>
</evidence>
<dbReference type="PROSITE" id="PS51257">
    <property type="entry name" value="PROKAR_LIPOPROTEIN"/>
    <property type="match status" value="1"/>
</dbReference>
<dbReference type="SUPFAM" id="SSF48452">
    <property type="entry name" value="TPR-like"/>
    <property type="match status" value="1"/>
</dbReference>
<dbReference type="InterPro" id="IPR033985">
    <property type="entry name" value="SusD-like_N"/>
</dbReference>
<keyword evidence="5" id="KW-0998">Cell outer membrane</keyword>
<protein>
    <submittedName>
        <fullName evidence="8">RagB/SusD family nutrient uptake outer membrane protein</fullName>
    </submittedName>
</protein>
<dbReference type="Proteomes" id="UP001566204">
    <property type="component" value="Unassembled WGS sequence"/>
</dbReference>
<comment type="caution">
    <text evidence="8">The sequence shown here is derived from an EMBL/GenBank/DDBJ whole genome shotgun (WGS) entry which is preliminary data.</text>
</comment>
<evidence type="ECO:0000256" key="1">
    <source>
        <dbReference type="ARBA" id="ARBA00004442"/>
    </source>
</evidence>
<organism evidence="8 9">
    <name type="scientific">Sphingobacterium thalpophilum</name>
    <dbReference type="NCBI Taxonomy" id="259"/>
    <lineage>
        <taxon>Bacteria</taxon>
        <taxon>Pseudomonadati</taxon>
        <taxon>Bacteroidota</taxon>
        <taxon>Sphingobacteriia</taxon>
        <taxon>Sphingobacteriales</taxon>
        <taxon>Sphingobacteriaceae</taxon>
        <taxon>Sphingobacterium</taxon>
    </lineage>
</organism>
<keyword evidence="9" id="KW-1185">Reference proteome</keyword>
<name>A0ABV4HFH2_9SPHI</name>
<accession>A0ABV4HFH2</accession>
<evidence type="ECO:0000259" key="6">
    <source>
        <dbReference type="Pfam" id="PF07980"/>
    </source>
</evidence>
<evidence type="ECO:0000313" key="9">
    <source>
        <dbReference type="Proteomes" id="UP001566204"/>
    </source>
</evidence>
<evidence type="ECO:0000256" key="5">
    <source>
        <dbReference type="ARBA" id="ARBA00023237"/>
    </source>
</evidence>
<dbReference type="InterPro" id="IPR011990">
    <property type="entry name" value="TPR-like_helical_dom_sf"/>
</dbReference>
<evidence type="ECO:0000256" key="3">
    <source>
        <dbReference type="ARBA" id="ARBA00022729"/>
    </source>
</evidence>
<evidence type="ECO:0000259" key="7">
    <source>
        <dbReference type="Pfam" id="PF14322"/>
    </source>
</evidence>
<dbReference type="EMBL" id="JBEOQB010000004">
    <property type="protein sequence ID" value="MEZ0453254.1"/>
    <property type="molecule type" value="Genomic_DNA"/>
</dbReference>
<evidence type="ECO:0000256" key="4">
    <source>
        <dbReference type="ARBA" id="ARBA00023136"/>
    </source>
</evidence>
<gene>
    <name evidence="8" type="ORF">ABTW24_16785</name>
</gene>
<dbReference type="Pfam" id="PF07980">
    <property type="entry name" value="SusD_RagB"/>
    <property type="match status" value="1"/>
</dbReference>
<sequence>MKLPFILAAVLLPILVSCSSSWLEIKPDQALVVPHSTKDFQAWLDNVSKFNRSNSFGYMEIASDNLYLTDEMYNGISSSAERNIYSWAKGPADFYGSAGGSSWRDAYAKLLEINAVLEGIEKIDRSSNMQAWDNVKGSALFYRAFYHYVLVSEFCQAYSADDPLGIPLRTSSNPNVTLQRSSLSESYGQIILDLKEAAVLLPLVSENKMRPSRAAAWGMLSRVYLAMSDYSNALRYAQECLSNRNTLLDYNTLDQGAAYPFTWTNEEVIFSVYLINPSILWQSDHVIDSTLYQSYTDYDLRKTLFFRINSGLPRFKGGYFGSVSCFVGLATDEIYLTAMECMVRLGRVEDAEFLFNKLLSTRYRTDRYVPVNFTDAEKALLLILQERRKSLLFRCLRLSDIKRLNKTTEQQVWITRTLNGQETIIPPNDPRYAFPIPQKELLLNALPQNPR</sequence>
<dbReference type="InterPro" id="IPR012944">
    <property type="entry name" value="SusD_RagB_dom"/>
</dbReference>
<keyword evidence="3" id="KW-0732">Signal</keyword>
<dbReference type="RefSeq" id="WP_343539648.1">
    <property type="nucleotide sequence ID" value="NZ_JBCNLX010000043.1"/>
</dbReference>
<comment type="subcellular location">
    <subcellularLocation>
        <location evidence="1">Cell outer membrane</location>
    </subcellularLocation>
</comment>
<evidence type="ECO:0000256" key="2">
    <source>
        <dbReference type="ARBA" id="ARBA00006275"/>
    </source>
</evidence>
<feature type="domain" description="RagB/SusD" evidence="6">
    <location>
        <begin position="333"/>
        <end position="449"/>
    </location>
</feature>
<comment type="similarity">
    <text evidence="2">Belongs to the SusD family.</text>
</comment>
<dbReference type="Gene3D" id="1.25.40.390">
    <property type="match status" value="1"/>
</dbReference>
<dbReference type="Pfam" id="PF14322">
    <property type="entry name" value="SusD-like_3"/>
    <property type="match status" value="1"/>
</dbReference>
<feature type="domain" description="SusD-like N-terminal" evidence="7">
    <location>
        <begin position="22"/>
        <end position="225"/>
    </location>
</feature>